<dbReference type="GeneID" id="103464219"/>
<dbReference type="InterPro" id="IPR006802">
    <property type="entry name" value="Radial_spoke"/>
</dbReference>
<protein>
    <submittedName>
        <fullName evidence="7">Radial spoke head component 4A</fullName>
    </submittedName>
</protein>
<dbReference type="Ensembl" id="ENSPRET00000030964.1">
    <property type="protein sequence ID" value="ENSPREP00000030617.1"/>
    <property type="gene ID" value="ENSPREG00000020731.1"/>
</dbReference>
<dbReference type="Bgee" id="ENSPREG00000020731">
    <property type="expression patterns" value="Expressed in head"/>
</dbReference>
<keyword evidence="2" id="KW-0963">Cytoplasm</keyword>
<evidence type="ECO:0000313" key="7">
    <source>
        <dbReference type="Ensembl" id="ENSPREP00000030617.1"/>
    </source>
</evidence>
<name>A0A3P9Q8Z8_POERE</name>
<dbReference type="Pfam" id="PF04712">
    <property type="entry name" value="Radial_spoke"/>
    <property type="match status" value="1"/>
</dbReference>
<dbReference type="GO" id="GO:0035082">
    <property type="term" value="P:axoneme assembly"/>
    <property type="evidence" value="ECO:0007669"/>
    <property type="project" value="TreeGrafter"/>
</dbReference>
<dbReference type="KEGG" id="pret:103464219"/>
<reference evidence="7" key="2">
    <citation type="submission" date="2025-08" db="UniProtKB">
        <authorList>
            <consortium name="Ensembl"/>
        </authorList>
    </citation>
    <scope>IDENTIFICATION</scope>
    <source>
        <strain evidence="7">Guanapo</strain>
    </source>
</reference>
<feature type="region of interest" description="Disordered" evidence="6">
    <location>
        <begin position="295"/>
        <end position="318"/>
    </location>
</feature>
<feature type="compositionally biased region" description="Acidic residues" evidence="6">
    <location>
        <begin position="306"/>
        <end position="316"/>
    </location>
</feature>
<accession>A0A3P9Q8Z8</accession>
<reference evidence="8" key="1">
    <citation type="submission" date="2013-11" db="EMBL/GenBank/DDBJ databases">
        <title>The genomic landscape of the Guanapo guppy.</title>
        <authorList>
            <person name="Kuenstner A."/>
            <person name="Dreyer C."/>
        </authorList>
    </citation>
    <scope>NUCLEOTIDE SEQUENCE</scope>
    <source>
        <strain evidence="8">Guanapo</strain>
    </source>
</reference>
<sequence>MDNVLGRRDCRDAEVFKAFLMKDSTKSNRNLYEHLTQLLIKVIDEHTENAVDVVEEMSCDVKRALFSGIQGPLREVPQVSSAELLTEQQRILFSQPEEVVAQEDEMGETALPNVSEIAFYLEQAEVGLGREEMQRIFLALKHLVDSEGLPRCRLWGKILGIESNYIVAEAEYREGEEEQESIEDQPAEEEKEPENSENEQVEADPLPQSIYKPQLDAPKEAIGTGANKFAYYVCKEPGLPWIKLPSVSPAQINTARQIRKFFTGNLESPVVSYPPFPGNESNYLRAQIARISAGTQVSPQGFYQGGEEEDDEEDEIPRDSFEVNPDFEEIPVSEMAESLSTWVHHVQHILQQGRCTWVNIAVKPDEESNEDEEGDENEEESEEVEPEVGPALLTPLSQDAEMFNTSPWSSKVSTILTFQHAIAVLRSNLWPGAFAYACGKKFENIYIGLGLKYVGEVYSPPIPPPPLMEYQNGPEITEGLDPTPEEEQALKEDLEEQQAALEEAEASEDDEDED</sequence>
<evidence type="ECO:0000256" key="6">
    <source>
        <dbReference type="SAM" id="MobiDB-lite"/>
    </source>
</evidence>
<evidence type="ECO:0000256" key="1">
    <source>
        <dbReference type="ARBA" id="ARBA00004430"/>
    </source>
</evidence>
<evidence type="ECO:0000256" key="3">
    <source>
        <dbReference type="ARBA" id="ARBA00023069"/>
    </source>
</evidence>
<reference evidence="7" key="3">
    <citation type="submission" date="2025-09" db="UniProtKB">
        <authorList>
            <consortium name="Ensembl"/>
        </authorList>
    </citation>
    <scope>IDENTIFICATION</scope>
    <source>
        <strain evidence="7">Guanapo</strain>
    </source>
</reference>
<feature type="region of interest" description="Disordered" evidence="6">
    <location>
        <begin position="172"/>
        <end position="213"/>
    </location>
</feature>
<feature type="compositionally biased region" description="Acidic residues" evidence="6">
    <location>
        <begin position="367"/>
        <end position="386"/>
    </location>
</feature>
<dbReference type="CTD" id="345895"/>
<keyword evidence="5" id="KW-0966">Cell projection</keyword>
<dbReference type="GO" id="GO:0001534">
    <property type="term" value="C:radial spoke"/>
    <property type="evidence" value="ECO:0007669"/>
    <property type="project" value="InterPro"/>
</dbReference>
<keyword evidence="4" id="KW-0206">Cytoskeleton</keyword>
<dbReference type="PANTHER" id="PTHR13159">
    <property type="entry name" value="RADIAL SPOKEHEAD-RELATED"/>
    <property type="match status" value="1"/>
</dbReference>
<evidence type="ECO:0000256" key="4">
    <source>
        <dbReference type="ARBA" id="ARBA00023212"/>
    </source>
</evidence>
<keyword evidence="8" id="KW-1185">Reference proteome</keyword>
<dbReference type="OrthoDB" id="272202at2759"/>
<proteinExistence type="predicted"/>
<dbReference type="OMA" id="TYFVCND"/>
<dbReference type="RefSeq" id="XP_008406404.1">
    <property type="nucleotide sequence ID" value="XM_008408182.1"/>
</dbReference>
<evidence type="ECO:0000256" key="2">
    <source>
        <dbReference type="ARBA" id="ARBA00022490"/>
    </source>
</evidence>
<comment type="subcellular location">
    <subcellularLocation>
        <location evidence="1">Cytoplasm</location>
        <location evidence="1">Cytoskeleton</location>
        <location evidence="1">Cilium axoneme</location>
    </subcellularLocation>
</comment>
<evidence type="ECO:0000313" key="8">
    <source>
        <dbReference type="Proteomes" id="UP000242638"/>
    </source>
</evidence>
<dbReference type="Proteomes" id="UP000242638">
    <property type="component" value="Unassembled WGS sequence"/>
</dbReference>
<feature type="region of interest" description="Disordered" evidence="6">
    <location>
        <begin position="465"/>
        <end position="514"/>
    </location>
</feature>
<evidence type="ECO:0000256" key="5">
    <source>
        <dbReference type="ARBA" id="ARBA00023273"/>
    </source>
</evidence>
<dbReference type="GeneTree" id="ENSGT00500000044869"/>
<organism evidence="7 8">
    <name type="scientific">Poecilia reticulata</name>
    <name type="common">Guppy</name>
    <name type="synonym">Acanthophacelus reticulatus</name>
    <dbReference type="NCBI Taxonomy" id="8081"/>
    <lineage>
        <taxon>Eukaryota</taxon>
        <taxon>Metazoa</taxon>
        <taxon>Chordata</taxon>
        <taxon>Craniata</taxon>
        <taxon>Vertebrata</taxon>
        <taxon>Euteleostomi</taxon>
        <taxon>Actinopterygii</taxon>
        <taxon>Neopterygii</taxon>
        <taxon>Teleostei</taxon>
        <taxon>Neoteleostei</taxon>
        <taxon>Acanthomorphata</taxon>
        <taxon>Ovalentaria</taxon>
        <taxon>Atherinomorphae</taxon>
        <taxon>Cyprinodontiformes</taxon>
        <taxon>Poeciliidae</taxon>
        <taxon>Poeciliinae</taxon>
        <taxon>Poecilia</taxon>
    </lineage>
</organism>
<feature type="compositionally biased region" description="Acidic residues" evidence="6">
    <location>
        <begin position="502"/>
        <end position="514"/>
    </location>
</feature>
<dbReference type="PANTHER" id="PTHR13159:SF0">
    <property type="entry name" value="RADIAL SPOKE HEAD 6 HOMOLOG A"/>
    <property type="match status" value="1"/>
</dbReference>
<dbReference type="GO" id="GO:0060294">
    <property type="term" value="P:cilium movement involved in cell motility"/>
    <property type="evidence" value="ECO:0007669"/>
    <property type="project" value="InterPro"/>
</dbReference>
<dbReference type="CDD" id="cd22963">
    <property type="entry name" value="DD_CrRSP4-like"/>
    <property type="match status" value="1"/>
</dbReference>
<feature type="compositionally biased region" description="Acidic residues" evidence="6">
    <location>
        <begin position="174"/>
        <end position="202"/>
    </location>
</feature>
<keyword evidence="3" id="KW-0969">Cilium</keyword>
<feature type="region of interest" description="Disordered" evidence="6">
    <location>
        <begin position="364"/>
        <end position="388"/>
    </location>
</feature>
<dbReference type="STRING" id="8081.ENSPREP00000030617"/>
<dbReference type="AlphaFoldDB" id="A0A3P9Q8Z8"/>